<dbReference type="PANTHER" id="PTHR47326">
    <property type="entry name" value="TRANSPOSABLE ELEMENT TC3 TRANSPOSASE-LIKE PROTEIN"/>
    <property type="match status" value="1"/>
</dbReference>
<dbReference type="PANTHER" id="PTHR47326:SF1">
    <property type="entry name" value="HTH PSQ-TYPE DOMAIN-CONTAINING PROTEIN"/>
    <property type="match status" value="1"/>
</dbReference>
<evidence type="ECO:0008006" key="3">
    <source>
        <dbReference type="Google" id="ProtNLM"/>
    </source>
</evidence>
<reference evidence="1 2" key="1">
    <citation type="submission" date="2023-02" db="EMBL/GenBank/DDBJ databases">
        <title>LHISI_Scaffold_Assembly.</title>
        <authorList>
            <person name="Stuart O.P."/>
            <person name="Cleave R."/>
            <person name="Magrath M.J.L."/>
            <person name="Mikheyev A.S."/>
        </authorList>
    </citation>
    <scope>NUCLEOTIDE SEQUENCE [LARGE SCALE GENOMIC DNA]</scope>
    <source>
        <strain evidence="1">Daus_M_001</strain>
        <tissue evidence="1">Leg muscle</tissue>
    </source>
</reference>
<dbReference type="EMBL" id="JARBHB010000005">
    <property type="protein sequence ID" value="KAJ8883176.1"/>
    <property type="molecule type" value="Genomic_DNA"/>
</dbReference>
<dbReference type="Proteomes" id="UP001159363">
    <property type="component" value="Chromosome 4"/>
</dbReference>
<organism evidence="1 2">
    <name type="scientific">Dryococelus australis</name>
    <dbReference type="NCBI Taxonomy" id="614101"/>
    <lineage>
        <taxon>Eukaryota</taxon>
        <taxon>Metazoa</taxon>
        <taxon>Ecdysozoa</taxon>
        <taxon>Arthropoda</taxon>
        <taxon>Hexapoda</taxon>
        <taxon>Insecta</taxon>
        <taxon>Pterygota</taxon>
        <taxon>Neoptera</taxon>
        <taxon>Polyneoptera</taxon>
        <taxon>Phasmatodea</taxon>
        <taxon>Verophasmatodea</taxon>
        <taxon>Anareolatae</taxon>
        <taxon>Phasmatidae</taxon>
        <taxon>Eurycanthinae</taxon>
        <taxon>Dryococelus</taxon>
    </lineage>
</organism>
<keyword evidence="2" id="KW-1185">Reference proteome</keyword>
<comment type="caution">
    <text evidence="1">The sequence shown here is derived from an EMBL/GenBank/DDBJ whole genome shotgun (WGS) entry which is preliminary data.</text>
</comment>
<protein>
    <recommendedName>
        <fullName evidence="3">Transposase</fullName>
    </recommendedName>
</protein>
<evidence type="ECO:0000313" key="2">
    <source>
        <dbReference type="Proteomes" id="UP001159363"/>
    </source>
</evidence>
<dbReference type="Gene3D" id="3.30.420.10">
    <property type="entry name" value="Ribonuclease H-like superfamily/Ribonuclease H"/>
    <property type="match status" value="1"/>
</dbReference>
<evidence type="ECO:0000313" key="1">
    <source>
        <dbReference type="EMBL" id="KAJ8883176.1"/>
    </source>
</evidence>
<gene>
    <name evidence="1" type="ORF">PR048_015016</name>
</gene>
<accession>A0ABQ9HG76</accession>
<sequence>MASHPSVDDELCLLVYRDQIRHAVPAEVPDKVTGAHHNRARPPERRLNYSVCVLKSRNPGRQSTSAACGTATPTTTADRVPLERLKLHACKVQLPHALQPDDRLKRDLFAFDMRGSVPHGHSLGDAAYLQFLQDVSPEYLEEVSLNAREVMWFQQDAAPPHIATAVRRRLVMYFPNRWIGRGGPMAWPPRSPDITPPGF</sequence>
<proteinExistence type="predicted"/>
<dbReference type="InterPro" id="IPR036397">
    <property type="entry name" value="RNaseH_sf"/>
</dbReference>
<name>A0ABQ9HG76_9NEOP</name>